<accession>A0ABW8TF86</accession>
<gene>
    <name evidence="1" type="ORF">ACJDT4_09405</name>
</gene>
<name>A0ABW8TF86_9CLOT</name>
<sequence length="216" mass="25141">MFYTKEELVKELSGRVYTIYVSRLMDMIISYKSQEQIIQCILNDAFKLNIDLNADGWRSLVKRKLETKDIKKSTLDMMFSKTSNPIYNIINKYIAIDKKVKDLNILYNQLGLNHDLEEEISVNKQFKFGINDAGFIQITMPTFSGLTKEEIISITGFWESMEFTSTEQIINWLNKHDNHFESGYSSNFLIKGKILYLTVYGSEQMSKGEKSNGDRF</sequence>
<keyword evidence="2" id="KW-1185">Reference proteome</keyword>
<proteinExistence type="predicted"/>
<comment type="caution">
    <text evidence="1">The sequence shown here is derived from an EMBL/GenBank/DDBJ whole genome shotgun (WGS) entry which is preliminary data.</text>
</comment>
<protein>
    <recommendedName>
        <fullName evidence="3">DUF2313 domain-containing protein</fullName>
    </recommendedName>
</protein>
<evidence type="ECO:0000313" key="1">
    <source>
        <dbReference type="EMBL" id="MFL0250635.1"/>
    </source>
</evidence>
<evidence type="ECO:0008006" key="3">
    <source>
        <dbReference type="Google" id="ProtNLM"/>
    </source>
</evidence>
<reference evidence="1 2" key="1">
    <citation type="submission" date="2024-11" db="EMBL/GenBank/DDBJ databases">
        <authorList>
            <person name="Heng Y.C."/>
            <person name="Lim A.C.H."/>
            <person name="Lee J.K.Y."/>
            <person name="Kittelmann S."/>
        </authorList>
    </citation>
    <scope>NUCLEOTIDE SEQUENCE [LARGE SCALE GENOMIC DNA]</scope>
    <source>
        <strain evidence="1 2">WILCCON 0114</strain>
    </source>
</reference>
<organism evidence="1 2">
    <name type="scientific">Clostridium neuense</name>
    <dbReference type="NCBI Taxonomy" id="1728934"/>
    <lineage>
        <taxon>Bacteria</taxon>
        <taxon>Bacillati</taxon>
        <taxon>Bacillota</taxon>
        <taxon>Clostridia</taxon>
        <taxon>Eubacteriales</taxon>
        <taxon>Clostridiaceae</taxon>
        <taxon>Clostridium</taxon>
    </lineage>
</organism>
<dbReference type="EMBL" id="JBJIAA010000007">
    <property type="protein sequence ID" value="MFL0250635.1"/>
    <property type="molecule type" value="Genomic_DNA"/>
</dbReference>
<evidence type="ECO:0000313" key="2">
    <source>
        <dbReference type="Proteomes" id="UP001623592"/>
    </source>
</evidence>
<dbReference type="RefSeq" id="WP_406787300.1">
    <property type="nucleotide sequence ID" value="NZ_JBJIAA010000007.1"/>
</dbReference>
<dbReference type="Proteomes" id="UP001623592">
    <property type="component" value="Unassembled WGS sequence"/>
</dbReference>